<dbReference type="SUPFAM" id="SSF140383">
    <property type="entry name" value="BSD domain-like"/>
    <property type="match status" value="1"/>
</dbReference>
<dbReference type="PANTHER" id="PTHR31923">
    <property type="entry name" value="BSD DOMAIN-CONTAINING PROTEIN"/>
    <property type="match status" value="1"/>
</dbReference>
<feature type="region of interest" description="Disordered" evidence="1">
    <location>
        <begin position="408"/>
        <end position="436"/>
    </location>
</feature>
<dbReference type="EMBL" id="JARYMX010000007">
    <property type="protein sequence ID" value="KAJ9540621.1"/>
    <property type="molecule type" value="Genomic_DNA"/>
</dbReference>
<dbReference type="AlphaFoldDB" id="A0AA38W9Y2"/>
<proteinExistence type="predicted"/>
<keyword evidence="4" id="KW-1185">Reference proteome</keyword>
<sequence>MSWFARSIANTFKLDDDDHPVNDGKHQLQADDDNLPQSPRQGVKEDLSEITTTLTRQLRGVASFLAPSSHPSEEKSDPEAISGIRRDFAEIGGKFRTGISKLSNNIDVSEITKIASNFLQMESDDEDSTDDDDDGAVGVTDEVVAFATQIAMHPKTWLDFPLLQDDEGKTTNSNFKCTINDLIGCILEHLLLEKRIGVFKVIYYGISYHMNVCLLFSFTPDFELSDAQQEHALAVERLAPRLGALRIELCPGYMSESSFWKIYFVLLHPRFERHAAELLSTPKVLKARASLTHELKNRCYAQSKNEGARSNVYAENSAPGEHCSVPSSTKLESFPVEISVIETDIPSILANEKHPIHSDEIPIVEKSVIQEEPLNHNMQATIIAMEGKDETDDWLKEEISEIITIPIENDEDVSFSDLEDDDDDDGNIPISYKKPT</sequence>
<protein>
    <recommendedName>
        <fullName evidence="2">BSD domain-containing protein</fullName>
    </recommendedName>
</protein>
<evidence type="ECO:0000313" key="4">
    <source>
        <dbReference type="Proteomes" id="UP001172457"/>
    </source>
</evidence>
<reference evidence="3" key="1">
    <citation type="submission" date="2023-03" db="EMBL/GenBank/DDBJ databases">
        <title>Chromosome-scale reference genome and RAD-based genetic map of yellow starthistle (Centaurea solstitialis) reveal putative structural variation and QTLs associated with invader traits.</title>
        <authorList>
            <person name="Reatini B."/>
            <person name="Cang F.A."/>
            <person name="Jiang Q."/>
            <person name="Mckibben M.T.W."/>
            <person name="Barker M.S."/>
            <person name="Rieseberg L.H."/>
            <person name="Dlugosch K.M."/>
        </authorList>
    </citation>
    <scope>NUCLEOTIDE SEQUENCE</scope>
    <source>
        <strain evidence="3">CAN-66</strain>
        <tissue evidence="3">Leaf</tissue>
    </source>
</reference>
<evidence type="ECO:0000259" key="2">
    <source>
        <dbReference type="PROSITE" id="PS50858"/>
    </source>
</evidence>
<dbReference type="Pfam" id="PF03909">
    <property type="entry name" value="BSD"/>
    <property type="match status" value="1"/>
</dbReference>
<dbReference type="PANTHER" id="PTHR31923:SF4">
    <property type="entry name" value="BSD DOMAIN-CONTAINING PROTEIN"/>
    <property type="match status" value="1"/>
</dbReference>
<dbReference type="PROSITE" id="PS50858">
    <property type="entry name" value="BSD"/>
    <property type="match status" value="1"/>
</dbReference>
<name>A0AA38W9Y2_9ASTR</name>
<dbReference type="SMART" id="SM00751">
    <property type="entry name" value="BSD"/>
    <property type="match status" value="1"/>
</dbReference>
<accession>A0AA38W9Y2</accession>
<dbReference type="InterPro" id="IPR035925">
    <property type="entry name" value="BSD_dom_sf"/>
</dbReference>
<feature type="domain" description="BSD" evidence="2">
    <location>
        <begin position="226"/>
        <end position="271"/>
    </location>
</feature>
<evidence type="ECO:0000313" key="3">
    <source>
        <dbReference type="EMBL" id="KAJ9540621.1"/>
    </source>
</evidence>
<dbReference type="Gene3D" id="1.10.3970.10">
    <property type="entry name" value="BSD domain"/>
    <property type="match status" value="1"/>
</dbReference>
<dbReference type="InterPro" id="IPR005607">
    <property type="entry name" value="BSD_dom"/>
</dbReference>
<comment type="caution">
    <text evidence="3">The sequence shown here is derived from an EMBL/GenBank/DDBJ whole genome shotgun (WGS) entry which is preliminary data.</text>
</comment>
<organism evidence="3 4">
    <name type="scientific">Centaurea solstitialis</name>
    <name type="common">yellow star-thistle</name>
    <dbReference type="NCBI Taxonomy" id="347529"/>
    <lineage>
        <taxon>Eukaryota</taxon>
        <taxon>Viridiplantae</taxon>
        <taxon>Streptophyta</taxon>
        <taxon>Embryophyta</taxon>
        <taxon>Tracheophyta</taxon>
        <taxon>Spermatophyta</taxon>
        <taxon>Magnoliopsida</taxon>
        <taxon>eudicotyledons</taxon>
        <taxon>Gunneridae</taxon>
        <taxon>Pentapetalae</taxon>
        <taxon>asterids</taxon>
        <taxon>campanulids</taxon>
        <taxon>Asterales</taxon>
        <taxon>Asteraceae</taxon>
        <taxon>Carduoideae</taxon>
        <taxon>Cardueae</taxon>
        <taxon>Centaureinae</taxon>
        <taxon>Centaurea</taxon>
    </lineage>
</organism>
<dbReference type="Proteomes" id="UP001172457">
    <property type="component" value="Chromosome 7"/>
</dbReference>
<evidence type="ECO:0000256" key="1">
    <source>
        <dbReference type="SAM" id="MobiDB-lite"/>
    </source>
</evidence>
<feature type="compositionally biased region" description="Acidic residues" evidence="1">
    <location>
        <begin position="408"/>
        <end position="426"/>
    </location>
</feature>
<gene>
    <name evidence="3" type="ORF">OSB04_027127</name>
</gene>
<feature type="compositionally biased region" description="Basic and acidic residues" evidence="1">
    <location>
        <begin position="14"/>
        <end position="29"/>
    </location>
</feature>
<feature type="region of interest" description="Disordered" evidence="1">
    <location>
        <begin position="14"/>
        <end position="44"/>
    </location>
</feature>